<name>A0AA39Z930_9PEZI</name>
<feature type="compositionally biased region" description="Basic and acidic residues" evidence="1">
    <location>
        <begin position="160"/>
        <end position="169"/>
    </location>
</feature>
<sequence>MARLPFKRKESQPKPVEPIDSGSDDDDGGDALSLFRHSKEVFPEVIREAEEESRDRRNERKRKSSPSDQDENERGRRRRTSSPGLSSIPPRQKWTLNDSDDDDDDDVIMDVKGKGKEVVRSTKIVSPIKPRAAAVSSTPVVIIGDSDDDDDALPSATPAPDRKPVKADLDSDDDCDIQEISPLEKEGHDEELQEMIRKQREKLGRVKEDLVVHIYVDSRIPNTRPIVVRRKAKQDMAPIIPTWIRKQQELGLNPCSEELNLFVTWKHNKIYTPNSVASLNLNLDEDGNIIFGEGEGYRLVKQVPALHMEVWDEANYKDFQRWKDKERSVRYGLVDLVEGEDAEPVPEEPKKKGIKVVLKAKDLEPLKMSVQEDTTVGAMVEAFRQKREVGDEWQVSIWLEGDELEEDTLVKDADIDPDEPNQFEVHMKK</sequence>
<comment type="caution">
    <text evidence="3">The sequence shown here is derived from an EMBL/GenBank/DDBJ whole genome shotgun (WGS) entry which is preliminary data.</text>
</comment>
<reference evidence="3" key="1">
    <citation type="submission" date="2023-06" db="EMBL/GenBank/DDBJ databases">
        <title>Genome-scale phylogeny and comparative genomics of the fungal order Sordariales.</title>
        <authorList>
            <consortium name="Lawrence Berkeley National Laboratory"/>
            <person name="Hensen N."/>
            <person name="Bonometti L."/>
            <person name="Westerberg I."/>
            <person name="Brannstrom I.O."/>
            <person name="Guillou S."/>
            <person name="Cros-Aarteil S."/>
            <person name="Calhoun S."/>
            <person name="Haridas S."/>
            <person name="Kuo A."/>
            <person name="Mondo S."/>
            <person name="Pangilinan J."/>
            <person name="Riley R."/>
            <person name="Labutti K."/>
            <person name="Andreopoulos B."/>
            <person name="Lipzen A."/>
            <person name="Chen C."/>
            <person name="Yanf M."/>
            <person name="Daum C."/>
            <person name="Ng V."/>
            <person name="Clum A."/>
            <person name="Steindorff A."/>
            <person name="Ohm R."/>
            <person name="Martin F."/>
            <person name="Silar P."/>
            <person name="Natvig D."/>
            <person name="Lalanne C."/>
            <person name="Gautier V."/>
            <person name="Ament-Velasquez S.L."/>
            <person name="Kruys A."/>
            <person name="Hutchinson M.I."/>
            <person name="Powell A.J."/>
            <person name="Barry K."/>
            <person name="Miller A.N."/>
            <person name="Grigoriev I.V."/>
            <person name="Debuchy R."/>
            <person name="Gladieux P."/>
            <person name="Thoren M.H."/>
            <person name="Johannesson H."/>
        </authorList>
    </citation>
    <scope>NUCLEOTIDE SEQUENCE</scope>
    <source>
        <strain evidence="3">CBS 307.81</strain>
    </source>
</reference>
<dbReference type="InterPro" id="IPR022617">
    <property type="entry name" value="Rad60/SUMO-like_dom"/>
</dbReference>
<evidence type="ECO:0000256" key="1">
    <source>
        <dbReference type="SAM" id="MobiDB-lite"/>
    </source>
</evidence>
<dbReference type="AlphaFoldDB" id="A0AA39Z930"/>
<evidence type="ECO:0000313" key="3">
    <source>
        <dbReference type="EMBL" id="KAK0666474.1"/>
    </source>
</evidence>
<protein>
    <recommendedName>
        <fullName evidence="2">Rad60/SUMO-like domain-containing protein</fullName>
    </recommendedName>
</protein>
<accession>A0AA39Z930</accession>
<dbReference type="EMBL" id="JAULSY010000087">
    <property type="protein sequence ID" value="KAK0666474.1"/>
    <property type="molecule type" value="Genomic_DNA"/>
</dbReference>
<keyword evidence="4" id="KW-1185">Reference proteome</keyword>
<organism evidence="3 4">
    <name type="scientific">Cercophora samala</name>
    <dbReference type="NCBI Taxonomy" id="330535"/>
    <lineage>
        <taxon>Eukaryota</taxon>
        <taxon>Fungi</taxon>
        <taxon>Dikarya</taxon>
        <taxon>Ascomycota</taxon>
        <taxon>Pezizomycotina</taxon>
        <taxon>Sordariomycetes</taxon>
        <taxon>Sordariomycetidae</taxon>
        <taxon>Sordariales</taxon>
        <taxon>Lasiosphaeriaceae</taxon>
        <taxon>Cercophora</taxon>
    </lineage>
</organism>
<dbReference type="Proteomes" id="UP001174997">
    <property type="component" value="Unassembled WGS sequence"/>
</dbReference>
<dbReference type="Pfam" id="PF11976">
    <property type="entry name" value="Rad60-SLD"/>
    <property type="match status" value="1"/>
</dbReference>
<dbReference type="Gene3D" id="3.10.20.90">
    <property type="entry name" value="Phosphatidylinositol 3-kinase Catalytic Subunit, Chain A, domain 1"/>
    <property type="match status" value="1"/>
</dbReference>
<evidence type="ECO:0000259" key="2">
    <source>
        <dbReference type="Pfam" id="PF11976"/>
    </source>
</evidence>
<feature type="compositionally biased region" description="Acidic residues" evidence="1">
    <location>
        <begin position="98"/>
        <end position="108"/>
    </location>
</feature>
<feature type="compositionally biased region" description="Basic and acidic residues" evidence="1">
    <location>
        <begin position="37"/>
        <end position="58"/>
    </location>
</feature>
<proteinExistence type="predicted"/>
<gene>
    <name evidence="3" type="ORF">QBC41DRAFT_366841</name>
</gene>
<feature type="domain" description="Rad60/SUMO-like" evidence="2">
    <location>
        <begin position="354"/>
        <end position="417"/>
    </location>
</feature>
<feature type="region of interest" description="Disordered" evidence="1">
    <location>
        <begin position="143"/>
        <end position="173"/>
    </location>
</feature>
<feature type="region of interest" description="Disordered" evidence="1">
    <location>
        <begin position="1"/>
        <end position="121"/>
    </location>
</feature>
<feature type="compositionally biased region" description="Basic and acidic residues" evidence="1">
    <location>
        <begin position="109"/>
        <end position="120"/>
    </location>
</feature>
<evidence type="ECO:0000313" key="4">
    <source>
        <dbReference type="Proteomes" id="UP001174997"/>
    </source>
</evidence>